<name>A0A4Y7IB07_PAPSO</name>
<gene>
    <name evidence="3" type="ORF">C5167_037537</name>
</gene>
<protein>
    <recommendedName>
        <fullName evidence="2">Transposase-associated domain-containing protein</fullName>
    </recommendedName>
</protein>
<sequence>MGKMVQVGVKGWMNEEDRFSDVYKKGVADFVDFAYSNRIKSSSLCPCPCRICRNKNSLSFPLVKYHLEVHSIHKSYVIWSLHGEKSTTLTPEVVQEHVEENVAENVDVEISVEEHIEDNITDEQCGLGDFVDKAYGVFEGLDKDVDETDLPDLGKKYHKYKELAKEKIYPGYEGDETILSVIVELQHIKKMFGCRMEPSRSGSDPSRSATTSSQKTVASKGNKPKYLITVNFAGKVIGDKIATGRFATRVESSYGVAFLYHTRSGELTPEIWESARADVPLGIGPYIWEEFVDMEKNPEKIAKNKVNAESKAMQTVHHTLGRCTYRNKKHKLDEPAGEEVVPPSTTEKWLYGHNKVSEVYERNKAKGKHPSTSNVISDELEEMFGKKQNGGIRGYSSHMSKKQVEMAAIGVAALHQIDDENALKLSKIEAELGSLGSAVKEILNCMKRKQPTSSARVGTPSPEKRFNSLFGHPSDDSLDHADSLSNETPSLQVEMLDNRGKVVASECIAGGDICHSRKVMPTEKRVLIEQVHDQSALVWDAPQGNGWVHLRDLEMPAWVVWSADRLQSVPIKNKDRFDTSTWKIPLVASKNFLEWIIYCKKLNLEEAEAQFAFVELTIMYDL</sequence>
<evidence type="ECO:0000313" key="3">
    <source>
        <dbReference type="EMBL" id="RZC44589.1"/>
    </source>
</evidence>
<feature type="domain" description="Transposase-associated" evidence="2">
    <location>
        <begin position="10"/>
        <end position="84"/>
    </location>
</feature>
<dbReference type="InterPro" id="IPR029480">
    <property type="entry name" value="Transpos_assoc"/>
</dbReference>
<evidence type="ECO:0000259" key="2">
    <source>
        <dbReference type="Pfam" id="PF13963"/>
    </source>
</evidence>
<feature type="region of interest" description="Disordered" evidence="1">
    <location>
        <begin position="196"/>
        <end position="218"/>
    </location>
</feature>
<dbReference type="AlphaFoldDB" id="A0A4Y7IB07"/>
<accession>A0A4Y7IB07</accession>
<dbReference type="Proteomes" id="UP000316621">
    <property type="component" value="Chromosome 1"/>
</dbReference>
<keyword evidence="4" id="KW-1185">Reference proteome</keyword>
<dbReference type="Pfam" id="PF13963">
    <property type="entry name" value="Transpos_assoc"/>
    <property type="match status" value="1"/>
</dbReference>
<reference evidence="3 4" key="1">
    <citation type="journal article" date="2018" name="Science">
        <title>The opium poppy genome and morphinan production.</title>
        <authorList>
            <person name="Guo L."/>
            <person name="Winzer T."/>
            <person name="Yang X."/>
            <person name="Li Y."/>
            <person name="Ning Z."/>
            <person name="He Z."/>
            <person name="Teodor R."/>
            <person name="Lu Y."/>
            <person name="Bowser T.A."/>
            <person name="Graham I.A."/>
            <person name="Ye K."/>
        </authorList>
    </citation>
    <scope>NUCLEOTIDE SEQUENCE [LARGE SCALE GENOMIC DNA]</scope>
    <source>
        <strain evidence="4">cv. HN1</strain>
        <tissue evidence="3">Leaves</tissue>
    </source>
</reference>
<dbReference type="EMBL" id="CM010715">
    <property type="protein sequence ID" value="RZC44589.1"/>
    <property type="molecule type" value="Genomic_DNA"/>
</dbReference>
<evidence type="ECO:0000256" key="1">
    <source>
        <dbReference type="SAM" id="MobiDB-lite"/>
    </source>
</evidence>
<organism evidence="3 4">
    <name type="scientific">Papaver somniferum</name>
    <name type="common">Opium poppy</name>
    <dbReference type="NCBI Taxonomy" id="3469"/>
    <lineage>
        <taxon>Eukaryota</taxon>
        <taxon>Viridiplantae</taxon>
        <taxon>Streptophyta</taxon>
        <taxon>Embryophyta</taxon>
        <taxon>Tracheophyta</taxon>
        <taxon>Spermatophyta</taxon>
        <taxon>Magnoliopsida</taxon>
        <taxon>Ranunculales</taxon>
        <taxon>Papaveraceae</taxon>
        <taxon>Papaveroideae</taxon>
        <taxon>Papaver</taxon>
    </lineage>
</organism>
<dbReference type="Gramene" id="RZC44589">
    <property type="protein sequence ID" value="RZC44589"/>
    <property type="gene ID" value="C5167_037537"/>
</dbReference>
<proteinExistence type="predicted"/>
<evidence type="ECO:0000313" key="4">
    <source>
        <dbReference type="Proteomes" id="UP000316621"/>
    </source>
</evidence>
<feature type="compositionally biased region" description="Polar residues" evidence="1">
    <location>
        <begin position="200"/>
        <end position="218"/>
    </location>
</feature>
<feature type="region of interest" description="Disordered" evidence="1">
    <location>
        <begin position="449"/>
        <end position="472"/>
    </location>
</feature>